<evidence type="ECO:0000256" key="6">
    <source>
        <dbReference type="ARBA" id="ARBA00023263"/>
    </source>
</evidence>
<protein>
    <submittedName>
        <fullName evidence="9">Pilus assembly protein PilY</fullName>
    </submittedName>
</protein>
<proteinExistence type="inferred from homology"/>
<dbReference type="InterPro" id="IPR008707">
    <property type="entry name" value="B-propeller_PilY1"/>
</dbReference>
<reference evidence="9 10" key="1">
    <citation type="submission" date="2017-06" db="EMBL/GenBank/DDBJ databases">
        <title>Evolution towards high GC content and high-temperature stress adaptation in endophytic Pseudomonas oryzihabitans impacted its plant-growth promoting traits.</title>
        <authorList>
            <person name="Nascimento F.X."/>
        </authorList>
    </citation>
    <scope>NUCLEOTIDE SEQUENCE [LARGE SCALE GENOMIC DNA]</scope>
    <source>
        <strain evidence="9 10">MS8</strain>
    </source>
</reference>
<evidence type="ECO:0000256" key="1">
    <source>
        <dbReference type="ARBA" id="ARBA00004561"/>
    </source>
</evidence>
<dbReference type="Pfam" id="PF05567">
    <property type="entry name" value="T4P_PilY1"/>
    <property type="match status" value="1"/>
</dbReference>
<comment type="similarity">
    <text evidence="2">Belongs to the PilY1 family.</text>
</comment>
<feature type="compositionally biased region" description="Polar residues" evidence="7">
    <location>
        <begin position="802"/>
        <end position="819"/>
    </location>
</feature>
<sequence>MAPYKDSTTDTLADLAFQYWYKDANTSLANKIPPYTAVNGTETHGSNTLTPYWNPKNDPATWQHLTGFYVGIGLSSALTSPAWSGDTYSGGYDAIASGTLSWPKAASGSDNNVYDLWHAAINSRGAFFSADDAGDLVSSLGAVVTRITQSNNAAASQVSSPMLDSSYSSSYTYVPTFSSSDWSGDLTKYLRTATSVIRQWSAQSKLDAAYGGGSYAVRTVKMAKSSNTLQDFSWSNLSATQKAYLNKNLLGTTDSYGSQRVDYLRGARTYESSSTTPSFRIRSHILGDIIDSTPVQVSIPSSPEAKMNALVSTTSGSYTAFRQTWADRSTRIYVGGNDGMLHGFDDNGNEKFAFVPSVVLPTLYKLSDVNYTGGAHQFYVDGSPLVQDVYYGGAWHTVLIGTLRGGGRGLFALDITDPDNIKLLWEKSNSDYPQLGYTYAKPVVTRLQNGSWAVILSNGYGSSWTSNSTTLENAASLYVLDVSDGSLISQLTASASGTAVNGLSSPLVADVNSDLIADYAYAGDLQGRLWRFDLVGSSATSYGVAFGGKPLYSALASSYSSGLSSFVQAITAAPYLVRHPSGTGYLIVFGTGKYLESADATANTTKAMSLYGIWDRQATGTAASTTPTLSVSSLQQQTLGTDTSISYTSSTGSSVASTANTVSTTAVDWYSSTNTAGKYGWYVNLPLTGEMVVNKAQYISDTLLFTSLVPNDDPCDSGAVTYLYALDPYTGGGSDLLELGLDTSYSRLKLAGLFAGASIFTYGNSVVISGTGTSTTTTLTNTDGSTTTITSGSGLTESTSTKQTFSRQTWRTIPNQNPD</sequence>
<gene>
    <name evidence="9" type="ORF">CE139_18790</name>
</gene>
<dbReference type="SUPFAM" id="SSF50998">
    <property type="entry name" value="Quinoprotein alcohol dehydrogenase-like"/>
    <property type="match status" value="1"/>
</dbReference>
<feature type="compositionally biased region" description="Low complexity" evidence="7">
    <location>
        <begin position="792"/>
        <end position="801"/>
    </location>
</feature>
<organism evidence="9 10">
    <name type="scientific">Pseudomonas oryzihabitans</name>
    <dbReference type="NCBI Taxonomy" id="47885"/>
    <lineage>
        <taxon>Bacteria</taxon>
        <taxon>Pseudomonadati</taxon>
        <taxon>Pseudomonadota</taxon>
        <taxon>Gammaproteobacteria</taxon>
        <taxon>Pseudomonadales</taxon>
        <taxon>Pseudomonadaceae</taxon>
        <taxon>Pseudomonas</taxon>
    </lineage>
</organism>
<accession>A0A2Z5AFG6</accession>
<evidence type="ECO:0000313" key="10">
    <source>
        <dbReference type="Proteomes" id="UP000250579"/>
    </source>
</evidence>
<keyword evidence="3" id="KW-1029">Fimbrium biogenesis</keyword>
<keyword evidence="5" id="KW-0106">Calcium</keyword>
<comment type="subcellular location">
    <subcellularLocation>
        <location evidence="1">Fimbrium</location>
    </subcellularLocation>
</comment>
<evidence type="ECO:0000256" key="2">
    <source>
        <dbReference type="ARBA" id="ARBA00008387"/>
    </source>
</evidence>
<keyword evidence="6" id="KW-0281">Fimbrium</keyword>
<dbReference type="EMBL" id="CP022198">
    <property type="protein sequence ID" value="AXA69053.1"/>
    <property type="molecule type" value="Genomic_DNA"/>
</dbReference>
<evidence type="ECO:0000313" key="9">
    <source>
        <dbReference type="EMBL" id="AXA69053.1"/>
    </source>
</evidence>
<evidence type="ECO:0000256" key="7">
    <source>
        <dbReference type="SAM" id="MobiDB-lite"/>
    </source>
</evidence>
<dbReference type="GO" id="GO:0046872">
    <property type="term" value="F:metal ion binding"/>
    <property type="evidence" value="ECO:0007669"/>
    <property type="project" value="UniProtKB-KW"/>
</dbReference>
<dbReference type="AlphaFoldDB" id="A0A2Z5AFG6"/>
<dbReference type="InterPro" id="IPR011047">
    <property type="entry name" value="Quinoprotein_ADH-like_sf"/>
</dbReference>
<evidence type="ECO:0000256" key="4">
    <source>
        <dbReference type="ARBA" id="ARBA00022723"/>
    </source>
</evidence>
<dbReference type="Proteomes" id="UP000250579">
    <property type="component" value="Chromosome"/>
</dbReference>
<feature type="domain" description="PilY1 beta-propeller" evidence="8">
    <location>
        <begin position="286"/>
        <end position="648"/>
    </location>
</feature>
<evidence type="ECO:0000256" key="3">
    <source>
        <dbReference type="ARBA" id="ARBA00022558"/>
    </source>
</evidence>
<name>A0A2Z5AFG6_9PSED</name>
<feature type="region of interest" description="Disordered" evidence="7">
    <location>
        <begin position="792"/>
        <end position="819"/>
    </location>
</feature>
<dbReference type="GO" id="GO:0009289">
    <property type="term" value="C:pilus"/>
    <property type="evidence" value="ECO:0007669"/>
    <property type="project" value="UniProtKB-SubCell"/>
</dbReference>
<keyword evidence="4" id="KW-0479">Metal-binding</keyword>
<evidence type="ECO:0000259" key="8">
    <source>
        <dbReference type="Pfam" id="PF05567"/>
    </source>
</evidence>
<evidence type="ECO:0000256" key="5">
    <source>
        <dbReference type="ARBA" id="ARBA00022837"/>
    </source>
</evidence>